<dbReference type="Proteomes" id="UP000000304">
    <property type="component" value="Chromosome 3L"/>
</dbReference>
<evidence type="ECO:0000313" key="2">
    <source>
        <dbReference type="EMBL" id="EDX09286.1"/>
    </source>
</evidence>
<dbReference type="HOGENOM" id="CLU_3108658_0_0_1"/>
<sequence>MTSKADEPNKRSWELKEKPGELETAEGIGTSPTGSAQLEEDDGDDEAVRDI</sequence>
<feature type="region of interest" description="Disordered" evidence="1">
    <location>
        <begin position="1"/>
        <end position="51"/>
    </location>
</feature>
<accession>B4QR49</accession>
<keyword evidence="3" id="KW-1185">Reference proteome</keyword>
<protein>
    <submittedName>
        <fullName evidence="2">GD13217</fullName>
    </submittedName>
</protein>
<name>B4QR49_DROSI</name>
<organism evidence="2 3">
    <name type="scientific">Drosophila simulans</name>
    <name type="common">Fruit fly</name>
    <dbReference type="NCBI Taxonomy" id="7240"/>
    <lineage>
        <taxon>Eukaryota</taxon>
        <taxon>Metazoa</taxon>
        <taxon>Ecdysozoa</taxon>
        <taxon>Arthropoda</taxon>
        <taxon>Hexapoda</taxon>
        <taxon>Insecta</taxon>
        <taxon>Pterygota</taxon>
        <taxon>Neoptera</taxon>
        <taxon>Endopterygota</taxon>
        <taxon>Diptera</taxon>
        <taxon>Brachycera</taxon>
        <taxon>Muscomorpha</taxon>
        <taxon>Ephydroidea</taxon>
        <taxon>Drosophilidae</taxon>
        <taxon>Drosophila</taxon>
        <taxon>Sophophora</taxon>
    </lineage>
</organism>
<proteinExistence type="predicted"/>
<reference evidence="2 3" key="1">
    <citation type="journal article" date="2007" name="Nature">
        <title>Evolution of genes and genomes on the Drosophila phylogeny.</title>
        <authorList>
            <consortium name="Drosophila 12 Genomes Consortium"/>
            <person name="Clark A.G."/>
            <person name="Eisen M.B."/>
            <person name="Smith D.R."/>
            <person name="Bergman C.M."/>
            <person name="Oliver B."/>
            <person name="Markow T.A."/>
            <person name="Kaufman T.C."/>
            <person name="Kellis M."/>
            <person name="Gelbart W."/>
            <person name="Iyer V.N."/>
            <person name="Pollard D.A."/>
            <person name="Sackton T.B."/>
            <person name="Larracuente A.M."/>
            <person name="Singh N.D."/>
            <person name="Abad J.P."/>
            <person name="Abt D.N."/>
            <person name="Adryan B."/>
            <person name="Aguade M."/>
            <person name="Akashi H."/>
            <person name="Anderson W.W."/>
            <person name="Aquadro C.F."/>
            <person name="Ardell D.H."/>
            <person name="Arguello R."/>
            <person name="Artieri C.G."/>
            <person name="Barbash D.A."/>
            <person name="Barker D."/>
            <person name="Barsanti P."/>
            <person name="Batterham P."/>
            <person name="Batzoglou S."/>
            <person name="Begun D."/>
            <person name="Bhutkar A."/>
            <person name="Blanco E."/>
            <person name="Bosak S.A."/>
            <person name="Bradley R.K."/>
            <person name="Brand A.D."/>
            <person name="Brent M.R."/>
            <person name="Brooks A.N."/>
            <person name="Brown R.H."/>
            <person name="Butlin R.K."/>
            <person name="Caggese C."/>
            <person name="Calvi B.R."/>
            <person name="Bernardo de Carvalho A."/>
            <person name="Caspi A."/>
            <person name="Castrezana S."/>
            <person name="Celniker S.E."/>
            <person name="Chang J.L."/>
            <person name="Chapple C."/>
            <person name="Chatterji S."/>
            <person name="Chinwalla A."/>
            <person name="Civetta A."/>
            <person name="Clifton S.W."/>
            <person name="Comeron J.M."/>
            <person name="Costello J.C."/>
            <person name="Coyne J.A."/>
            <person name="Daub J."/>
            <person name="David R.G."/>
            <person name="Delcher A.L."/>
            <person name="Delehaunty K."/>
            <person name="Do C.B."/>
            <person name="Ebling H."/>
            <person name="Edwards K."/>
            <person name="Eickbush T."/>
            <person name="Evans J.D."/>
            <person name="Filipski A."/>
            <person name="Findeiss S."/>
            <person name="Freyhult E."/>
            <person name="Fulton L."/>
            <person name="Fulton R."/>
            <person name="Garcia A.C."/>
            <person name="Gardiner A."/>
            <person name="Garfield D.A."/>
            <person name="Garvin B.E."/>
            <person name="Gibson G."/>
            <person name="Gilbert D."/>
            <person name="Gnerre S."/>
            <person name="Godfrey J."/>
            <person name="Good R."/>
            <person name="Gotea V."/>
            <person name="Gravely B."/>
            <person name="Greenberg A.J."/>
            <person name="Griffiths-Jones S."/>
            <person name="Gross S."/>
            <person name="Guigo R."/>
            <person name="Gustafson E.A."/>
            <person name="Haerty W."/>
            <person name="Hahn M.W."/>
            <person name="Halligan D.L."/>
            <person name="Halpern A.L."/>
            <person name="Halter G.M."/>
            <person name="Han M.V."/>
            <person name="Heger A."/>
            <person name="Hillier L."/>
            <person name="Hinrichs A.S."/>
            <person name="Holmes I."/>
            <person name="Hoskins R.A."/>
            <person name="Hubisz M.J."/>
            <person name="Hultmark D."/>
            <person name="Huntley M.A."/>
            <person name="Jaffe D.B."/>
            <person name="Jagadeeshan S."/>
            <person name="Jeck W.R."/>
            <person name="Johnson J."/>
            <person name="Jones C.D."/>
            <person name="Jordan W.C."/>
            <person name="Karpen G.H."/>
            <person name="Kataoka E."/>
            <person name="Keightley P.D."/>
            <person name="Kheradpour P."/>
            <person name="Kirkness E.F."/>
            <person name="Koerich L.B."/>
            <person name="Kristiansen K."/>
            <person name="Kudrna D."/>
            <person name="Kulathinal R.J."/>
            <person name="Kumar S."/>
            <person name="Kwok R."/>
            <person name="Lander E."/>
            <person name="Langley C.H."/>
            <person name="Lapoint R."/>
            <person name="Lazzaro B.P."/>
            <person name="Lee S.J."/>
            <person name="Levesque L."/>
            <person name="Li R."/>
            <person name="Lin C.F."/>
            <person name="Lin M.F."/>
            <person name="Lindblad-Toh K."/>
            <person name="Llopart A."/>
            <person name="Long M."/>
            <person name="Low L."/>
            <person name="Lozovsky E."/>
            <person name="Lu J."/>
            <person name="Luo M."/>
            <person name="Machado C.A."/>
            <person name="Makalowski W."/>
            <person name="Marzo M."/>
            <person name="Matsuda M."/>
            <person name="Matzkin L."/>
            <person name="McAllister B."/>
            <person name="McBride C.S."/>
            <person name="McKernan B."/>
            <person name="McKernan K."/>
            <person name="Mendez-Lago M."/>
            <person name="Minx P."/>
            <person name="Mollenhauer M.U."/>
            <person name="Montooth K."/>
            <person name="Mount S.M."/>
            <person name="Mu X."/>
            <person name="Myers E."/>
            <person name="Negre B."/>
            <person name="Newfeld S."/>
            <person name="Nielsen R."/>
            <person name="Noor M.A."/>
            <person name="O'Grady P."/>
            <person name="Pachter L."/>
            <person name="Papaceit M."/>
            <person name="Parisi M.J."/>
            <person name="Parisi M."/>
            <person name="Parts L."/>
            <person name="Pedersen J.S."/>
            <person name="Pesole G."/>
            <person name="Phillippy A.M."/>
            <person name="Ponting C.P."/>
            <person name="Pop M."/>
            <person name="Porcelli D."/>
            <person name="Powell J.R."/>
            <person name="Prohaska S."/>
            <person name="Pruitt K."/>
            <person name="Puig M."/>
            <person name="Quesneville H."/>
            <person name="Ram K.R."/>
            <person name="Rand D."/>
            <person name="Rasmussen M.D."/>
            <person name="Reed L.K."/>
            <person name="Reenan R."/>
            <person name="Reily A."/>
            <person name="Remington K.A."/>
            <person name="Rieger T.T."/>
            <person name="Ritchie M.G."/>
            <person name="Robin C."/>
            <person name="Rogers Y.H."/>
            <person name="Rohde C."/>
            <person name="Rozas J."/>
            <person name="Rubenfield M.J."/>
            <person name="Ruiz A."/>
            <person name="Russo S."/>
            <person name="Salzberg S.L."/>
            <person name="Sanchez-Gracia A."/>
            <person name="Saranga D.J."/>
            <person name="Sato H."/>
            <person name="Schaeffer S.W."/>
            <person name="Schatz M.C."/>
            <person name="Schlenke T."/>
            <person name="Schwartz R."/>
            <person name="Segarra C."/>
            <person name="Singh R.S."/>
            <person name="Sirot L."/>
            <person name="Sirota M."/>
            <person name="Sisneros N.B."/>
            <person name="Smith C.D."/>
            <person name="Smith T.F."/>
            <person name="Spieth J."/>
            <person name="Stage D.E."/>
            <person name="Stark A."/>
            <person name="Stephan W."/>
            <person name="Strausberg R.L."/>
            <person name="Strempel S."/>
            <person name="Sturgill D."/>
            <person name="Sutton G."/>
            <person name="Sutton G.G."/>
            <person name="Tao W."/>
            <person name="Teichmann S."/>
            <person name="Tobari Y.N."/>
            <person name="Tomimura Y."/>
            <person name="Tsolas J.M."/>
            <person name="Valente V.L."/>
            <person name="Venter E."/>
            <person name="Venter J.C."/>
            <person name="Vicario S."/>
            <person name="Vieira F.G."/>
            <person name="Vilella A.J."/>
            <person name="Villasante A."/>
            <person name="Walenz B."/>
            <person name="Wang J."/>
            <person name="Wasserman M."/>
            <person name="Watts T."/>
            <person name="Wilson D."/>
            <person name="Wilson R.K."/>
            <person name="Wing R.A."/>
            <person name="Wolfner M.F."/>
            <person name="Wong A."/>
            <person name="Wong G.K."/>
            <person name="Wu C.I."/>
            <person name="Wu G."/>
            <person name="Yamamoto D."/>
            <person name="Yang H.P."/>
            <person name="Yang S.P."/>
            <person name="Yorke J.A."/>
            <person name="Yoshida K."/>
            <person name="Zdobnov E."/>
            <person name="Zhang P."/>
            <person name="Zhang Y."/>
            <person name="Zimin A.V."/>
            <person name="Baldwin J."/>
            <person name="Abdouelleil A."/>
            <person name="Abdulkadir J."/>
            <person name="Abebe A."/>
            <person name="Abera B."/>
            <person name="Abreu J."/>
            <person name="Acer S.C."/>
            <person name="Aftuck L."/>
            <person name="Alexander A."/>
            <person name="An P."/>
            <person name="Anderson E."/>
            <person name="Anderson S."/>
            <person name="Arachi H."/>
            <person name="Azer M."/>
            <person name="Bachantsang P."/>
            <person name="Barry A."/>
            <person name="Bayul T."/>
            <person name="Berlin A."/>
            <person name="Bessette D."/>
            <person name="Bloom T."/>
            <person name="Blye J."/>
            <person name="Boguslavskiy L."/>
            <person name="Bonnet C."/>
            <person name="Boukhgalter B."/>
            <person name="Bourzgui I."/>
            <person name="Brown A."/>
            <person name="Cahill P."/>
            <person name="Channer S."/>
            <person name="Cheshatsang Y."/>
            <person name="Chuda L."/>
            <person name="Citroen M."/>
            <person name="Collymore A."/>
            <person name="Cooke P."/>
            <person name="Costello M."/>
            <person name="D'Aco K."/>
            <person name="Daza R."/>
            <person name="De Haan G."/>
            <person name="DeGray S."/>
            <person name="DeMaso C."/>
            <person name="Dhargay N."/>
            <person name="Dooley K."/>
            <person name="Dooley E."/>
            <person name="Doricent M."/>
            <person name="Dorje P."/>
            <person name="Dorjee K."/>
            <person name="Dupes A."/>
            <person name="Elong R."/>
            <person name="Falk J."/>
            <person name="Farina A."/>
            <person name="Faro S."/>
            <person name="Ferguson D."/>
            <person name="Fisher S."/>
            <person name="Foley C.D."/>
            <person name="Franke A."/>
            <person name="Friedrich D."/>
            <person name="Gadbois L."/>
            <person name="Gearin G."/>
            <person name="Gearin C.R."/>
            <person name="Giannoukos G."/>
            <person name="Goode T."/>
            <person name="Graham J."/>
            <person name="Grandbois E."/>
            <person name="Grewal S."/>
            <person name="Gyaltsen K."/>
            <person name="Hafez N."/>
            <person name="Hagos B."/>
            <person name="Hall J."/>
            <person name="Henson C."/>
            <person name="Hollinger A."/>
            <person name="Honan T."/>
            <person name="Huard M.D."/>
            <person name="Hughes L."/>
            <person name="Hurhula B."/>
            <person name="Husby M.E."/>
            <person name="Kamat A."/>
            <person name="Kanga B."/>
            <person name="Kashin S."/>
            <person name="Khazanovich D."/>
            <person name="Kisner P."/>
            <person name="Lance K."/>
            <person name="Lara M."/>
            <person name="Lee W."/>
            <person name="Lennon N."/>
            <person name="Letendre F."/>
            <person name="LeVine R."/>
            <person name="Lipovsky A."/>
            <person name="Liu X."/>
            <person name="Liu J."/>
            <person name="Liu S."/>
            <person name="Lokyitsang T."/>
            <person name="Lokyitsang Y."/>
            <person name="Lubonja R."/>
            <person name="Lui A."/>
            <person name="MacDonald P."/>
            <person name="Magnisalis V."/>
            <person name="Maru K."/>
            <person name="Matthews C."/>
            <person name="McCusker W."/>
            <person name="McDonough S."/>
            <person name="Mehta T."/>
            <person name="Meldrim J."/>
            <person name="Meneus L."/>
            <person name="Mihai O."/>
            <person name="Mihalev A."/>
            <person name="Mihova T."/>
            <person name="Mittelman R."/>
            <person name="Mlenga V."/>
            <person name="Montmayeur A."/>
            <person name="Mulrain L."/>
            <person name="Navidi A."/>
            <person name="Naylor J."/>
            <person name="Negash T."/>
            <person name="Nguyen T."/>
            <person name="Nguyen N."/>
            <person name="Nicol R."/>
            <person name="Norbu C."/>
            <person name="Norbu N."/>
            <person name="Novod N."/>
            <person name="O'Neill B."/>
            <person name="Osman S."/>
            <person name="Markiewicz E."/>
            <person name="Oyono O.L."/>
            <person name="Patti C."/>
            <person name="Phunkhang P."/>
            <person name="Pierre F."/>
            <person name="Priest M."/>
            <person name="Raghuraman S."/>
            <person name="Rege F."/>
            <person name="Reyes R."/>
            <person name="Rise C."/>
            <person name="Rogov P."/>
            <person name="Ross K."/>
            <person name="Ryan E."/>
            <person name="Settipalli S."/>
            <person name="Shea T."/>
            <person name="Sherpa N."/>
            <person name="Shi L."/>
            <person name="Shih D."/>
            <person name="Sparrow T."/>
            <person name="Spaulding J."/>
            <person name="Stalker J."/>
            <person name="Stange-Thomann N."/>
            <person name="Stavropoulos S."/>
            <person name="Stone C."/>
            <person name="Strader C."/>
            <person name="Tesfaye S."/>
            <person name="Thomson T."/>
            <person name="Thoulutsang Y."/>
            <person name="Thoulutsang D."/>
            <person name="Topham K."/>
            <person name="Topping I."/>
            <person name="Tsamla T."/>
            <person name="Vassiliev H."/>
            <person name="Vo A."/>
            <person name="Wangchuk T."/>
            <person name="Wangdi T."/>
            <person name="Weiand M."/>
            <person name="Wilkinson J."/>
            <person name="Wilson A."/>
            <person name="Yadav S."/>
            <person name="Young G."/>
            <person name="Yu Q."/>
            <person name="Zembek L."/>
            <person name="Zhong D."/>
            <person name="Zimmer A."/>
            <person name="Zwirko Z."/>
            <person name="Jaffe D.B."/>
            <person name="Alvarez P."/>
            <person name="Brockman W."/>
            <person name="Butler J."/>
            <person name="Chin C."/>
            <person name="Gnerre S."/>
            <person name="Grabherr M."/>
            <person name="Kleber M."/>
            <person name="Mauceli E."/>
            <person name="MacCallum I."/>
        </authorList>
    </citation>
    <scope>NUCLEOTIDE SEQUENCE [LARGE SCALE GENOMIC DNA]</scope>
    <source>
        <strain evidence="3">white501</strain>
    </source>
</reference>
<evidence type="ECO:0000256" key="1">
    <source>
        <dbReference type="SAM" id="MobiDB-lite"/>
    </source>
</evidence>
<feature type="compositionally biased region" description="Basic and acidic residues" evidence="1">
    <location>
        <begin position="1"/>
        <end position="21"/>
    </location>
</feature>
<dbReference type="AlphaFoldDB" id="B4QR49"/>
<dbReference type="EMBL" id="CM000363">
    <property type="protein sequence ID" value="EDX09286.1"/>
    <property type="molecule type" value="Genomic_DNA"/>
</dbReference>
<gene>
    <name evidence="2" type="primary">Dsim\GD13217</name>
    <name evidence="2" type="ORF">Dsim_GD13217</name>
</gene>
<evidence type="ECO:0000313" key="3">
    <source>
        <dbReference type="Proteomes" id="UP000000304"/>
    </source>
</evidence>